<evidence type="ECO:0000256" key="1">
    <source>
        <dbReference type="ARBA" id="ARBA00023172"/>
    </source>
</evidence>
<accession>A0A813AYL9</accession>
<feature type="non-terminal residue" evidence="2">
    <location>
        <position position="1"/>
    </location>
</feature>
<keyword evidence="1" id="KW-0233">DNA recombination</keyword>
<dbReference type="GO" id="GO:0003677">
    <property type="term" value="F:DNA binding"/>
    <property type="evidence" value="ECO:0007669"/>
    <property type="project" value="InterPro"/>
</dbReference>
<comment type="caution">
    <text evidence="2">The sequence shown here is derived from an EMBL/GenBank/DDBJ whole genome shotgun (WGS) entry which is preliminary data.</text>
</comment>
<keyword evidence="3" id="KW-1185">Reference proteome</keyword>
<evidence type="ECO:0000313" key="3">
    <source>
        <dbReference type="Proteomes" id="UP000601435"/>
    </source>
</evidence>
<gene>
    <name evidence="2" type="ORF">SNEC2469_LOCUS29078</name>
</gene>
<dbReference type="Proteomes" id="UP000601435">
    <property type="component" value="Unassembled WGS sequence"/>
</dbReference>
<dbReference type="EMBL" id="CAJNJA010064532">
    <property type="protein sequence ID" value="CAE7883219.1"/>
    <property type="molecule type" value="Genomic_DNA"/>
</dbReference>
<dbReference type="InterPro" id="IPR013762">
    <property type="entry name" value="Integrase-like_cat_sf"/>
</dbReference>
<dbReference type="GO" id="GO:0006310">
    <property type="term" value="P:DNA recombination"/>
    <property type="evidence" value="ECO:0007669"/>
    <property type="project" value="UniProtKB-KW"/>
</dbReference>
<organism evidence="2 3">
    <name type="scientific">Symbiodinium necroappetens</name>
    <dbReference type="NCBI Taxonomy" id="1628268"/>
    <lineage>
        <taxon>Eukaryota</taxon>
        <taxon>Sar</taxon>
        <taxon>Alveolata</taxon>
        <taxon>Dinophyceae</taxon>
        <taxon>Suessiales</taxon>
        <taxon>Symbiodiniaceae</taxon>
        <taxon>Symbiodinium</taxon>
    </lineage>
</organism>
<evidence type="ECO:0000313" key="2">
    <source>
        <dbReference type="EMBL" id="CAE7883219.1"/>
    </source>
</evidence>
<reference evidence="2" key="1">
    <citation type="submission" date="2021-02" db="EMBL/GenBank/DDBJ databases">
        <authorList>
            <person name="Dougan E. K."/>
            <person name="Rhodes N."/>
            <person name="Thang M."/>
            <person name="Chan C."/>
        </authorList>
    </citation>
    <scope>NUCLEOTIDE SEQUENCE</scope>
</reference>
<dbReference type="Gene3D" id="1.10.443.10">
    <property type="entry name" value="Intergrase catalytic core"/>
    <property type="match status" value="1"/>
</dbReference>
<dbReference type="OrthoDB" id="470806at2759"/>
<dbReference type="InterPro" id="IPR011010">
    <property type="entry name" value="DNA_brk_join_enz"/>
</dbReference>
<dbReference type="AlphaFoldDB" id="A0A813AYL9"/>
<dbReference type="GO" id="GO:0015074">
    <property type="term" value="P:DNA integration"/>
    <property type="evidence" value="ECO:0007669"/>
    <property type="project" value="InterPro"/>
</dbReference>
<name>A0A813AYL9_9DINO</name>
<protein>
    <submittedName>
        <fullName evidence="2">Uncharacterized protein</fullName>
    </submittedName>
</protein>
<proteinExistence type="predicted"/>
<sequence length="163" mass="18802">MPKKSRKGIKIGQAPALSRRTWAEWIKFIGRECGARIAVILSEALTLKRKDISLNGEIPKIIISGETAGGRKSPGEVYVRKKHIAWLRSLIKSGYMVTRRRRHKHGKGKNKTIDIEDTYYMPEDGFLFVSRDKAKRDHLHYNAVYAHIRKQAPRFLEHLKKQG</sequence>
<dbReference type="SUPFAM" id="SSF56349">
    <property type="entry name" value="DNA breaking-rejoining enzymes"/>
    <property type="match status" value="1"/>
</dbReference>